<proteinExistence type="predicted"/>
<gene>
    <name evidence="1" type="ORF">F2Q69_00059716</name>
</gene>
<accession>A0A8S9RKB2</accession>
<dbReference type="EMBL" id="QGKX02000095">
    <property type="protein sequence ID" value="KAF3573300.1"/>
    <property type="molecule type" value="Genomic_DNA"/>
</dbReference>
<comment type="caution">
    <text evidence="1">The sequence shown here is derived from an EMBL/GenBank/DDBJ whole genome shotgun (WGS) entry which is preliminary data.</text>
</comment>
<dbReference type="Proteomes" id="UP000712600">
    <property type="component" value="Unassembled WGS sequence"/>
</dbReference>
<evidence type="ECO:0000313" key="2">
    <source>
        <dbReference type="Proteomes" id="UP000712600"/>
    </source>
</evidence>
<protein>
    <submittedName>
        <fullName evidence="1">Uncharacterized protein</fullName>
    </submittedName>
</protein>
<organism evidence="1 2">
    <name type="scientific">Brassica cretica</name>
    <name type="common">Mustard</name>
    <dbReference type="NCBI Taxonomy" id="69181"/>
    <lineage>
        <taxon>Eukaryota</taxon>
        <taxon>Viridiplantae</taxon>
        <taxon>Streptophyta</taxon>
        <taxon>Embryophyta</taxon>
        <taxon>Tracheophyta</taxon>
        <taxon>Spermatophyta</taxon>
        <taxon>Magnoliopsida</taxon>
        <taxon>eudicotyledons</taxon>
        <taxon>Gunneridae</taxon>
        <taxon>Pentapetalae</taxon>
        <taxon>rosids</taxon>
        <taxon>malvids</taxon>
        <taxon>Brassicales</taxon>
        <taxon>Brassicaceae</taxon>
        <taxon>Brassiceae</taxon>
        <taxon>Brassica</taxon>
    </lineage>
</organism>
<name>A0A8S9RKB2_BRACR</name>
<sequence length="91" mass="10341">MMEKRSMLHWASTSACRWQVPWAWREHDVAWKPPFPGRLTLGDQDPGLACQWMARLVGLAGEDNLYMLKSAIGDLLPRSEVGILDLGFVMQ</sequence>
<dbReference type="PROSITE" id="PS51257">
    <property type="entry name" value="PROKAR_LIPOPROTEIN"/>
    <property type="match status" value="1"/>
</dbReference>
<dbReference type="AlphaFoldDB" id="A0A8S9RKB2"/>
<reference evidence="1" key="1">
    <citation type="submission" date="2019-12" db="EMBL/GenBank/DDBJ databases">
        <title>Genome sequencing and annotation of Brassica cretica.</title>
        <authorList>
            <person name="Studholme D.J."/>
            <person name="Sarris P."/>
        </authorList>
    </citation>
    <scope>NUCLEOTIDE SEQUENCE</scope>
    <source>
        <strain evidence="1">PFS-109/04</strain>
        <tissue evidence="1">Leaf</tissue>
    </source>
</reference>
<evidence type="ECO:0000313" key="1">
    <source>
        <dbReference type="EMBL" id="KAF3573300.1"/>
    </source>
</evidence>